<gene>
    <name evidence="1" type="ORF">DPMN_031468</name>
</gene>
<protein>
    <submittedName>
        <fullName evidence="1">Uncharacterized protein</fullName>
    </submittedName>
</protein>
<keyword evidence="2" id="KW-1185">Reference proteome</keyword>
<reference evidence="1" key="1">
    <citation type="journal article" date="2019" name="bioRxiv">
        <title>The Genome of the Zebra Mussel, Dreissena polymorpha: A Resource for Invasive Species Research.</title>
        <authorList>
            <person name="McCartney M.A."/>
            <person name="Auch B."/>
            <person name="Kono T."/>
            <person name="Mallez S."/>
            <person name="Zhang Y."/>
            <person name="Obille A."/>
            <person name="Becker A."/>
            <person name="Abrahante J.E."/>
            <person name="Garbe J."/>
            <person name="Badalamenti J.P."/>
            <person name="Herman A."/>
            <person name="Mangelson H."/>
            <person name="Liachko I."/>
            <person name="Sullivan S."/>
            <person name="Sone E.D."/>
            <person name="Koren S."/>
            <person name="Silverstein K.A.T."/>
            <person name="Beckman K.B."/>
            <person name="Gohl D.M."/>
        </authorList>
    </citation>
    <scope>NUCLEOTIDE SEQUENCE</scope>
    <source>
        <strain evidence="1">Duluth1</strain>
        <tissue evidence="1">Whole animal</tissue>
    </source>
</reference>
<dbReference type="EMBL" id="JAIWYP010000002">
    <property type="protein sequence ID" value="KAH3868325.1"/>
    <property type="molecule type" value="Genomic_DNA"/>
</dbReference>
<dbReference type="Proteomes" id="UP000828390">
    <property type="component" value="Unassembled WGS sequence"/>
</dbReference>
<proteinExistence type="predicted"/>
<evidence type="ECO:0000313" key="1">
    <source>
        <dbReference type="EMBL" id="KAH3868325.1"/>
    </source>
</evidence>
<dbReference type="AlphaFoldDB" id="A0A9D4M017"/>
<accession>A0A9D4M017</accession>
<name>A0A9D4M017_DREPO</name>
<organism evidence="1 2">
    <name type="scientific">Dreissena polymorpha</name>
    <name type="common">Zebra mussel</name>
    <name type="synonym">Mytilus polymorpha</name>
    <dbReference type="NCBI Taxonomy" id="45954"/>
    <lineage>
        <taxon>Eukaryota</taxon>
        <taxon>Metazoa</taxon>
        <taxon>Spiralia</taxon>
        <taxon>Lophotrochozoa</taxon>
        <taxon>Mollusca</taxon>
        <taxon>Bivalvia</taxon>
        <taxon>Autobranchia</taxon>
        <taxon>Heteroconchia</taxon>
        <taxon>Euheterodonta</taxon>
        <taxon>Imparidentia</taxon>
        <taxon>Neoheterodontei</taxon>
        <taxon>Myida</taxon>
        <taxon>Dreissenoidea</taxon>
        <taxon>Dreissenidae</taxon>
        <taxon>Dreissena</taxon>
    </lineage>
</organism>
<sequence length="76" mass="8881">MEKSANLELLEIRRQYKVLVHSEKARILPSRPIHSKLQKRPKCRFKRESLNQVVKQLISEKGVTVDTEIEQANSLN</sequence>
<reference evidence="1" key="2">
    <citation type="submission" date="2020-11" db="EMBL/GenBank/DDBJ databases">
        <authorList>
            <person name="McCartney M.A."/>
            <person name="Auch B."/>
            <person name="Kono T."/>
            <person name="Mallez S."/>
            <person name="Becker A."/>
            <person name="Gohl D.M."/>
            <person name="Silverstein K.A.T."/>
            <person name="Koren S."/>
            <person name="Bechman K.B."/>
            <person name="Herman A."/>
            <person name="Abrahante J.E."/>
            <person name="Garbe J."/>
        </authorList>
    </citation>
    <scope>NUCLEOTIDE SEQUENCE</scope>
    <source>
        <strain evidence="1">Duluth1</strain>
        <tissue evidence="1">Whole animal</tissue>
    </source>
</reference>
<comment type="caution">
    <text evidence="1">The sequence shown here is derived from an EMBL/GenBank/DDBJ whole genome shotgun (WGS) entry which is preliminary data.</text>
</comment>
<evidence type="ECO:0000313" key="2">
    <source>
        <dbReference type="Proteomes" id="UP000828390"/>
    </source>
</evidence>